<evidence type="ECO:0000313" key="9">
    <source>
        <dbReference type="Proteomes" id="UP000279259"/>
    </source>
</evidence>
<name>A0A427YTI5_9TREE</name>
<keyword evidence="3" id="KW-0999">Mitochondrion inner membrane</keyword>
<accession>A0A427YTI5</accession>
<organism evidence="8 9">
    <name type="scientific">Saitozyma podzolica</name>
    <dbReference type="NCBI Taxonomy" id="1890683"/>
    <lineage>
        <taxon>Eukaryota</taxon>
        <taxon>Fungi</taxon>
        <taxon>Dikarya</taxon>
        <taxon>Basidiomycota</taxon>
        <taxon>Agaricomycotina</taxon>
        <taxon>Tremellomycetes</taxon>
        <taxon>Tremellales</taxon>
        <taxon>Trimorphomycetaceae</taxon>
        <taxon>Saitozyma</taxon>
    </lineage>
</organism>
<reference evidence="8 9" key="1">
    <citation type="submission" date="2018-11" db="EMBL/GenBank/DDBJ databases">
        <title>Genome sequence of Saitozyma podzolica DSM 27192.</title>
        <authorList>
            <person name="Aliyu H."/>
            <person name="Gorte O."/>
            <person name="Ochsenreither K."/>
        </authorList>
    </citation>
    <scope>NUCLEOTIDE SEQUENCE [LARGE SCALE GENOMIC DNA]</scope>
    <source>
        <strain evidence="8 9">DSM 27192</strain>
    </source>
</reference>
<sequence>MLLSVASSSRAAIRPNAARTSAVALRSNSSSPPSSSSSPPSPTRPRRRRAASDLPIENVDLVGPPDPISNIRPVIYASTPSRRRTPNSPYSTGEFPAESTRLEELELEWRLRQQRVDAMNHRFWASTNTSFNAQLQHRLSLLPPPSDPPTPQDIQRKEECLSQFYADWQAANRGRMGRWVREWWREVWAGLRMQGKIYVVRVLGR</sequence>
<comment type="caution">
    <text evidence="8">The sequence shown here is derived from an EMBL/GenBank/DDBJ whole genome shotgun (WGS) entry which is preliminary data.</text>
</comment>
<evidence type="ECO:0000256" key="6">
    <source>
        <dbReference type="ARBA" id="ARBA00023136"/>
    </source>
</evidence>
<evidence type="ECO:0000256" key="3">
    <source>
        <dbReference type="ARBA" id="ARBA00022792"/>
    </source>
</evidence>
<evidence type="ECO:0000256" key="4">
    <source>
        <dbReference type="ARBA" id="ARBA00022946"/>
    </source>
</evidence>
<evidence type="ECO:0000256" key="2">
    <source>
        <dbReference type="ARBA" id="ARBA00005453"/>
    </source>
</evidence>
<evidence type="ECO:0000256" key="7">
    <source>
        <dbReference type="SAM" id="MobiDB-lite"/>
    </source>
</evidence>
<proteinExistence type="inferred from homology"/>
<dbReference type="PANTHER" id="PTHR31107">
    <property type="entry name" value="APOPTOGENIC PROTEIN 1, MITOCHONDRIAL"/>
    <property type="match status" value="1"/>
</dbReference>
<dbReference type="OrthoDB" id="6246201at2759"/>
<feature type="compositionally biased region" description="Low complexity" evidence="7">
    <location>
        <begin position="26"/>
        <end position="38"/>
    </location>
</feature>
<comment type="subcellular location">
    <subcellularLocation>
        <location evidence="1">Mitochondrion inner membrane</location>
        <topology evidence="1">Peripheral membrane protein</topology>
        <orientation evidence="1">Matrix side</orientation>
    </subcellularLocation>
</comment>
<feature type="region of interest" description="Disordered" evidence="7">
    <location>
        <begin position="1"/>
        <end position="97"/>
    </location>
</feature>
<evidence type="ECO:0000256" key="1">
    <source>
        <dbReference type="ARBA" id="ARBA00004443"/>
    </source>
</evidence>
<protein>
    <submittedName>
        <fullName evidence="8">Uncharacterized protein</fullName>
    </submittedName>
</protein>
<dbReference type="PANTHER" id="PTHR31107:SF2">
    <property type="entry name" value="CYTOCHROME C OXIDASE ASSEMBLY FACTOR 8"/>
    <property type="match status" value="1"/>
</dbReference>
<keyword evidence="4" id="KW-0809">Transit peptide</keyword>
<feature type="compositionally biased region" description="Polar residues" evidence="7">
    <location>
        <begin position="1"/>
        <end position="10"/>
    </location>
</feature>
<keyword evidence="6" id="KW-0472">Membrane</keyword>
<keyword evidence="9" id="KW-1185">Reference proteome</keyword>
<dbReference type="GO" id="GO:0005743">
    <property type="term" value="C:mitochondrial inner membrane"/>
    <property type="evidence" value="ECO:0007669"/>
    <property type="project" value="UniProtKB-SubCell"/>
</dbReference>
<dbReference type="EMBL" id="RSCD01000002">
    <property type="protein sequence ID" value="RSH94458.1"/>
    <property type="molecule type" value="Genomic_DNA"/>
</dbReference>
<dbReference type="AlphaFoldDB" id="A0A427YTI5"/>
<dbReference type="Proteomes" id="UP000279259">
    <property type="component" value="Unassembled WGS sequence"/>
</dbReference>
<dbReference type="InterPro" id="IPR018796">
    <property type="entry name" value="COA8"/>
</dbReference>
<dbReference type="GO" id="GO:0097193">
    <property type="term" value="P:intrinsic apoptotic signaling pathway"/>
    <property type="evidence" value="ECO:0007669"/>
    <property type="project" value="InterPro"/>
</dbReference>
<gene>
    <name evidence="8" type="ORF">EHS25_004261</name>
</gene>
<evidence type="ECO:0000256" key="5">
    <source>
        <dbReference type="ARBA" id="ARBA00023128"/>
    </source>
</evidence>
<evidence type="ECO:0000313" key="8">
    <source>
        <dbReference type="EMBL" id="RSH94458.1"/>
    </source>
</evidence>
<comment type="similarity">
    <text evidence="2">Belongs to the COA8 family.</text>
</comment>
<keyword evidence="5" id="KW-0496">Mitochondrion</keyword>
<dbReference type="Pfam" id="PF10231">
    <property type="entry name" value="COA8"/>
    <property type="match status" value="1"/>
</dbReference>